<protein>
    <recommendedName>
        <fullName evidence="10">Fluoride-specific ion channel FluC</fullName>
    </recommendedName>
</protein>
<keyword evidence="3 10" id="KW-0812">Transmembrane</keyword>
<dbReference type="NCBIfam" id="TIGR00494">
    <property type="entry name" value="crcB"/>
    <property type="match status" value="1"/>
</dbReference>
<comment type="catalytic activity">
    <reaction evidence="8">
        <text>fluoride(in) = fluoride(out)</text>
        <dbReference type="Rhea" id="RHEA:76159"/>
        <dbReference type="ChEBI" id="CHEBI:17051"/>
    </reaction>
    <physiologicalReaction direction="left-to-right" evidence="8">
        <dbReference type="Rhea" id="RHEA:76160"/>
    </physiologicalReaction>
</comment>
<name>A0A151B547_9CLOT</name>
<evidence type="ECO:0000313" key="11">
    <source>
        <dbReference type="EMBL" id="KYH35041.1"/>
    </source>
</evidence>
<comment type="similarity">
    <text evidence="7 10">Belongs to the fluoride channel Fluc/FEX (TC 1.A.43) family.</text>
</comment>
<dbReference type="Pfam" id="PF02537">
    <property type="entry name" value="CRCB"/>
    <property type="match status" value="1"/>
</dbReference>
<feature type="transmembrane region" description="Helical" evidence="10">
    <location>
        <begin position="64"/>
        <end position="84"/>
    </location>
</feature>
<evidence type="ECO:0000256" key="8">
    <source>
        <dbReference type="ARBA" id="ARBA00035585"/>
    </source>
</evidence>
<dbReference type="HAMAP" id="MF_00454">
    <property type="entry name" value="FluC"/>
    <property type="match status" value="1"/>
</dbReference>
<dbReference type="PANTHER" id="PTHR28259">
    <property type="entry name" value="FLUORIDE EXPORT PROTEIN 1-RELATED"/>
    <property type="match status" value="1"/>
</dbReference>
<evidence type="ECO:0000256" key="7">
    <source>
        <dbReference type="ARBA" id="ARBA00035120"/>
    </source>
</evidence>
<keyword evidence="10" id="KW-0813">Transport</keyword>
<keyword evidence="6 10" id="KW-0407">Ion channel</keyword>
<keyword evidence="2 10" id="KW-1003">Cell membrane</keyword>
<dbReference type="InterPro" id="IPR003691">
    <property type="entry name" value="FluC"/>
</dbReference>
<dbReference type="EMBL" id="LTBA01000007">
    <property type="protein sequence ID" value="KYH35041.1"/>
    <property type="molecule type" value="Genomic_DNA"/>
</dbReference>
<dbReference type="GO" id="GO:0140114">
    <property type="term" value="P:cellular detoxification of fluoride"/>
    <property type="evidence" value="ECO:0007669"/>
    <property type="project" value="UniProtKB-UniRule"/>
</dbReference>
<keyword evidence="10" id="KW-0915">Sodium</keyword>
<accession>A0A151B547</accession>
<dbReference type="GO" id="GO:0046872">
    <property type="term" value="F:metal ion binding"/>
    <property type="evidence" value="ECO:0007669"/>
    <property type="project" value="UniProtKB-KW"/>
</dbReference>
<reference evidence="11 12" key="1">
    <citation type="submission" date="2016-02" db="EMBL/GenBank/DDBJ databases">
        <title>Genome sequence of Clostridium tepidiprofundi DSM 19306.</title>
        <authorList>
            <person name="Poehlein A."/>
            <person name="Daniel R."/>
        </authorList>
    </citation>
    <scope>NUCLEOTIDE SEQUENCE [LARGE SCALE GENOMIC DNA]</scope>
    <source>
        <strain evidence="11 12">DSM 19306</strain>
    </source>
</reference>
<dbReference type="STRING" id="1121338.CLTEP_10340"/>
<evidence type="ECO:0000256" key="1">
    <source>
        <dbReference type="ARBA" id="ARBA00004651"/>
    </source>
</evidence>
<evidence type="ECO:0000256" key="2">
    <source>
        <dbReference type="ARBA" id="ARBA00022475"/>
    </source>
</evidence>
<dbReference type="GO" id="GO:0005886">
    <property type="term" value="C:plasma membrane"/>
    <property type="evidence" value="ECO:0007669"/>
    <property type="project" value="UniProtKB-SubCell"/>
</dbReference>
<keyword evidence="5 10" id="KW-0472">Membrane</keyword>
<proteinExistence type="inferred from homology"/>
<dbReference type="OrthoDB" id="9815830at2"/>
<dbReference type="AlphaFoldDB" id="A0A151B547"/>
<feature type="binding site" evidence="10">
    <location>
        <position position="75"/>
    </location>
    <ligand>
        <name>Na(+)</name>
        <dbReference type="ChEBI" id="CHEBI:29101"/>
        <note>structural</note>
    </ligand>
</feature>
<feature type="binding site" evidence="10">
    <location>
        <position position="78"/>
    </location>
    <ligand>
        <name>Na(+)</name>
        <dbReference type="ChEBI" id="CHEBI:29101"/>
        <note>structural</note>
    </ligand>
</feature>
<gene>
    <name evidence="10 11" type="primary">crcB</name>
    <name evidence="10" type="synonym">fluC</name>
    <name evidence="11" type="ORF">CLTEP_10340</name>
</gene>
<sequence length="124" mass="13407">MKRLLFVGMGGFIGASFRYLISGLGVKIFGDAFPYGTLFVNILGGFLIGFIMEASVDTWTISSNLRTFLTTGMMGGLTTFSTFSYETINMFADGNYLLGGANAGLNLFLSLFAAWIGKTLAQFM</sequence>
<evidence type="ECO:0000313" key="12">
    <source>
        <dbReference type="Proteomes" id="UP000075531"/>
    </source>
</evidence>
<evidence type="ECO:0000256" key="6">
    <source>
        <dbReference type="ARBA" id="ARBA00023303"/>
    </source>
</evidence>
<keyword evidence="4 10" id="KW-1133">Transmembrane helix</keyword>
<organism evidence="11 12">
    <name type="scientific">Clostridium tepidiprofundi DSM 19306</name>
    <dbReference type="NCBI Taxonomy" id="1121338"/>
    <lineage>
        <taxon>Bacteria</taxon>
        <taxon>Bacillati</taxon>
        <taxon>Bacillota</taxon>
        <taxon>Clostridia</taxon>
        <taxon>Eubacteriales</taxon>
        <taxon>Clostridiaceae</taxon>
        <taxon>Clostridium</taxon>
    </lineage>
</organism>
<dbReference type="Proteomes" id="UP000075531">
    <property type="component" value="Unassembled WGS sequence"/>
</dbReference>
<evidence type="ECO:0000256" key="4">
    <source>
        <dbReference type="ARBA" id="ARBA00022989"/>
    </source>
</evidence>
<evidence type="ECO:0000256" key="10">
    <source>
        <dbReference type="HAMAP-Rule" id="MF_00454"/>
    </source>
</evidence>
<dbReference type="PANTHER" id="PTHR28259:SF1">
    <property type="entry name" value="FLUORIDE EXPORT PROTEIN 1-RELATED"/>
    <property type="match status" value="1"/>
</dbReference>
<keyword evidence="12" id="KW-1185">Reference proteome</keyword>
<comment type="caution">
    <text evidence="11">The sequence shown here is derived from an EMBL/GenBank/DDBJ whole genome shotgun (WGS) entry which is preliminary data.</text>
</comment>
<evidence type="ECO:0000256" key="9">
    <source>
        <dbReference type="ARBA" id="ARBA00049940"/>
    </source>
</evidence>
<comment type="subcellular location">
    <subcellularLocation>
        <location evidence="1 10">Cell membrane</location>
        <topology evidence="1 10">Multi-pass membrane protein</topology>
    </subcellularLocation>
</comment>
<feature type="transmembrane region" description="Helical" evidence="10">
    <location>
        <begin position="96"/>
        <end position="116"/>
    </location>
</feature>
<feature type="transmembrane region" description="Helical" evidence="10">
    <location>
        <begin position="33"/>
        <end position="52"/>
    </location>
</feature>
<dbReference type="PATRIC" id="fig|1121338.3.peg.1066"/>
<comment type="function">
    <text evidence="9 10">Fluoride-specific ion channel. Important for reducing fluoride concentration in the cell, thus reducing its toxicity.</text>
</comment>
<dbReference type="GO" id="GO:0062054">
    <property type="term" value="F:fluoride channel activity"/>
    <property type="evidence" value="ECO:0007669"/>
    <property type="project" value="UniProtKB-UniRule"/>
</dbReference>
<comment type="activity regulation">
    <text evidence="10">Na(+) is not transported, but it plays an essential structural role and its presence is essential for fluoride channel function.</text>
</comment>
<keyword evidence="10" id="KW-0479">Metal-binding</keyword>
<evidence type="ECO:0000256" key="3">
    <source>
        <dbReference type="ARBA" id="ARBA00022692"/>
    </source>
</evidence>
<evidence type="ECO:0000256" key="5">
    <source>
        <dbReference type="ARBA" id="ARBA00023136"/>
    </source>
</evidence>
<keyword evidence="10" id="KW-0406">Ion transport</keyword>